<keyword evidence="2" id="KW-1133">Transmembrane helix</keyword>
<reference evidence="5 6" key="1">
    <citation type="submission" date="2025-04" db="UniProtKB">
        <authorList>
            <consortium name="RefSeq"/>
        </authorList>
    </citation>
    <scope>IDENTIFICATION</scope>
</reference>
<evidence type="ECO:0000313" key="4">
    <source>
        <dbReference type="Proteomes" id="UP000694845"/>
    </source>
</evidence>
<evidence type="ECO:0000313" key="6">
    <source>
        <dbReference type="RefSeq" id="XP_022083797.1"/>
    </source>
</evidence>
<dbReference type="OrthoDB" id="10173501at2759"/>
<keyword evidence="4" id="KW-1185">Reference proteome</keyword>
<dbReference type="GeneID" id="110975539"/>
<keyword evidence="2" id="KW-0472">Membrane</keyword>
<feature type="compositionally biased region" description="Polar residues" evidence="1">
    <location>
        <begin position="167"/>
        <end position="184"/>
    </location>
</feature>
<dbReference type="OMA" id="WITTSSW"/>
<dbReference type="KEGG" id="aplc:110975539"/>
<feature type="region of interest" description="Disordered" evidence="1">
    <location>
        <begin position="167"/>
        <end position="196"/>
    </location>
</feature>
<feature type="signal peptide" evidence="3">
    <location>
        <begin position="1"/>
        <end position="19"/>
    </location>
</feature>
<name>A0A8B7XV88_ACAPL</name>
<evidence type="ECO:0000256" key="1">
    <source>
        <dbReference type="SAM" id="MobiDB-lite"/>
    </source>
</evidence>
<sequence length="254" mass="28294">MRRILQCTTLVFLVGSVLCVQYQADSNPAVYTAWPACKKRTEYVVVVKNADRVPGETYHERIRKNGRIKYYFCMPCIRCNFGVQEINPCSVFADTSCSATECAVADCVLDETIHACRLPGDPNNFTNLSAMMDPCDPSKVVSKSTEGSLNEPAKVEWITTSSWSREGTVKTTGIPPNNLGSEPNINPVKPAADKPKSGWKTRDTILVIVVTVIVVIFATLPAVYYWRPRKIRQSWSKVDHSSNEGRPRTLETSV</sequence>
<keyword evidence="3" id="KW-0732">Signal</keyword>
<feature type="chain" id="PRO_5044665476" evidence="3">
    <location>
        <begin position="20"/>
        <end position="254"/>
    </location>
</feature>
<dbReference type="Proteomes" id="UP000694845">
    <property type="component" value="Unplaced"/>
</dbReference>
<evidence type="ECO:0000256" key="2">
    <source>
        <dbReference type="SAM" id="Phobius"/>
    </source>
</evidence>
<gene>
    <name evidence="5 6 7 8" type="primary">LOC110975539</name>
</gene>
<dbReference type="RefSeq" id="XP_022083796.1">
    <property type="nucleotide sequence ID" value="XM_022228104.1"/>
</dbReference>
<evidence type="ECO:0000313" key="8">
    <source>
        <dbReference type="RefSeq" id="XP_022083800.1"/>
    </source>
</evidence>
<dbReference type="RefSeq" id="XP_022083797.1">
    <property type="nucleotide sequence ID" value="XM_022228105.1"/>
</dbReference>
<keyword evidence="2" id="KW-0812">Transmembrane</keyword>
<evidence type="ECO:0000256" key="3">
    <source>
        <dbReference type="SAM" id="SignalP"/>
    </source>
</evidence>
<feature type="transmembrane region" description="Helical" evidence="2">
    <location>
        <begin position="205"/>
        <end position="226"/>
    </location>
</feature>
<evidence type="ECO:0000313" key="5">
    <source>
        <dbReference type="RefSeq" id="XP_022083796.1"/>
    </source>
</evidence>
<dbReference type="RefSeq" id="XP_022083798.1">
    <property type="nucleotide sequence ID" value="XM_022228106.1"/>
</dbReference>
<proteinExistence type="predicted"/>
<evidence type="ECO:0000313" key="7">
    <source>
        <dbReference type="RefSeq" id="XP_022083798.1"/>
    </source>
</evidence>
<dbReference type="RefSeq" id="XP_022083800.1">
    <property type="nucleotide sequence ID" value="XM_022228108.1"/>
</dbReference>
<accession>A0A8B7XV88</accession>
<protein>
    <submittedName>
        <fullName evidence="5 6">Uncharacterized protein LOC110975539</fullName>
    </submittedName>
</protein>
<organism evidence="4 5">
    <name type="scientific">Acanthaster planci</name>
    <name type="common">Crown-of-thorns starfish</name>
    <dbReference type="NCBI Taxonomy" id="133434"/>
    <lineage>
        <taxon>Eukaryota</taxon>
        <taxon>Metazoa</taxon>
        <taxon>Echinodermata</taxon>
        <taxon>Eleutherozoa</taxon>
        <taxon>Asterozoa</taxon>
        <taxon>Asteroidea</taxon>
        <taxon>Valvatacea</taxon>
        <taxon>Valvatida</taxon>
        <taxon>Acanthasteridae</taxon>
        <taxon>Acanthaster</taxon>
    </lineage>
</organism>
<dbReference type="AlphaFoldDB" id="A0A8B7XV88"/>